<keyword evidence="5" id="KW-0418">Kinase</keyword>
<dbReference type="SMART" id="SM00387">
    <property type="entry name" value="HATPase_c"/>
    <property type="match status" value="1"/>
</dbReference>
<dbReference type="EMBL" id="JADDOJ010000076">
    <property type="protein sequence ID" value="MBE7942062.1"/>
    <property type="molecule type" value="Genomic_DNA"/>
</dbReference>
<dbReference type="PRINTS" id="PR00344">
    <property type="entry name" value="BCTRLSENSOR"/>
</dbReference>
<protein>
    <recommendedName>
        <fullName evidence="2">histidine kinase</fullName>
        <ecNumber evidence="2">2.7.13.3</ecNumber>
    </recommendedName>
</protein>
<keyword evidence="6 7" id="KW-0472">Membrane</keyword>
<keyword evidence="3" id="KW-0597">Phosphoprotein</keyword>
<dbReference type="InterPro" id="IPR013767">
    <property type="entry name" value="PAS_fold"/>
</dbReference>
<sequence length="650" mass="71088">MKALRDLSPEQRRSLAALGLATAVLGVLLSGPLQFRLPTELNAGVHSVLEMAAIAIASIVFAVGWNAYGRRGRDTDAVVWLAFLAVALVDGLHTLSFEGMPAFFGPSGRGKAIFFFLAARLIAGLALLYLALPRRRALLTRMQAHLLLAITVALAVGVGAAGILLPGLRELFFVPGSGLTPFKKACEYVVVAINLAAALLFLARPQEPGRSSHPLLMLACGLMALSEWSLTRYVATSDGPNVIGHFYKALAYLVIYRAIVVRTVSQPLAELDTARLELVATQQEYRELIEASLDGVVVLLYSGRFLSMNAAGQEIMGYTVEEVNRQGGVRLLHVGEDPRSRAFLAELRRARRARGRIALRCRRGPVEIEASANLYQLPSGQDLVCIIFRDVTGQIRQEQEIRELNATLEHRVEERTEELQRRNRDLEGLSYALAHDLRGDISRVQGYAGALAQALAPAPGTPPAHWLDRLDANIRRMHETVDGLLALAMVSTATVEPGEVDLADLARASERNLREQEPLRRVSVRVPPSLPVRGDRRLLGVAMDNLLGNAWKFTRDAQDAQIEVGMMPAADPAASGTRVYFVRDNGAGFDMAHAHRLFELFQRLHDQGSFSGHGVGLATLRRIIEHHHGRIWAEAHPGQGATFFFTLAAS</sequence>
<dbReference type="PANTHER" id="PTHR42878">
    <property type="entry name" value="TWO-COMPONENT HISTIDINE KINASE"/>
    <property type="match status" value="1"/>
</dbReference>
<dbReference type="InterPro" id="IPR033425">
    <property type="entry name" value="MASE3"/>
</dbReference>
<dbReference type="SMART" id="SM00388">
    <property type="entry name" value="HisKA"/>
    <property type="match status" value="1"/>
</dbReference>
<evidence type="ECO:0000313" key="10">
    <source>
        <dbReference type="EMBL" id="MBE7942062.1"/>
    </source>
</evidence>
<evidence type="ECO:0000256" key="5">
    <source>
        <dbReference type="ARBA" id="ARBA00022777"/>
    </source>
</evidence>
<dbReference type="InterPro" id="IPR004358">
    <property type="entry name" value="Sig_transdc_His_kin-like_C"/>
</dbReference>
<dbReference type="RefSeq" id="WP_193781618.1">
    <property type="nucleotide sequence ID" value="NZ_JADDOJ010000076.1"/>
</dbReference>
<keyword evidence="11" id="KW-1185">Reference proteome</keyword>
<dbReference type="Pfam" id="PF00989">
    <property type="entry name" value="PAS"/>
    <property type="match status" value="1"/>
</dbReference>
<dbReference type="EC" id="2.7.13.3" evidence="2"/>
<dbReference type="InterPro" id="IPR003661">
    <property type="entry name" value="HisK_dim/P_dom"/>
</dbReference>
<evidence type="ECO:0000256" key="7">
    <source>
        <dbReference type="SAM" id="Phobius"/>
    </source>
</evidence>
<feature type="transmembrane region" description="Helical" evidence="7">
    <location>
        <begin position="46"/>
        <end position="65"/>
    </location>
</feature>
<keyword evidence="7" id="KW-0812">Transmembrane</keyword>
<gene>
    <name evidence="10" type="ORF">IM725_15910</name>
</gene>
<feature type="transmembrane region" description="Helical" evidence="7">
    <location>
        <begin position="77"/>
        <end position="97"/>
    </location>
</feature>
<dbReference type="SUPFAM" id="SSF55874">
    <property type="entry name" value="ATPase domain of HSP90 chaperone/DNA topoisomerase II/histidine kinase"/>
    <property type="match status" value="1"/>
</dbReference>
<comment type="catalytic activity">
    <reaction evidence="1">
        <text>ATP + protein L-histidine = ADP + protein N-phospho-L-histidine.</text>
        <dbReference type="EC" id="2.7.13.3"/>
    </reaction>
</comment>
<dbReference type="NCBIfam" id="TIGR00229">
    <property type="entry name" value="sensory_box"/>
    <property type="match status" value="1"/>
</dbReference>
<dbReference type="InterPro" id="IPR035965">
    <property type="entry name" value="PAS-like_dom_sf"/>
</dbReference>
<dbReference type="PROSITE" id="PS50109">
    <property type="entry name" value="HIS_KIN"/>
    <property type="match status" value="1"/>
</dbReference>
<dbReference type="Gene3D" id="3.30.565.10">
    <property type="entry name" value="Histidine kinase-like ATPase, C-terminal domain"/>
    <property type="match status" value="1"/>
</dbReference>
<dbReference type="Pfam" id="PF02518">
    <property type="entry name" value="HATPase_c"/>
    <property type="match status" value="1"/>
</dbReference>
<dbReference type="SUPFAM" id="SSF47384">
    <property type="entry name" value="Homodimeric domain of signal transducing histidine kinase"/>
    <property type="match status" value="1"/>
</dbReference>
<dbReference type="Gene3D" id="1.10.287.130">
    <property type="match status" value="1"/>
</dbReference>
<feature type="domain" description="Histidine kinase" evidence="8">
    <location>
        <begin position="432"/>
        <end position="650"/>
    </location>
</feature>
<keyword evidence="7" id="KW-1133">Transmembrane helix</keyword>
<dbReference type="InterPro" id="IPR036890">
    <property type="entry name" value="HATPase_C_sf"/>
</dbReference>
<keyword evidence="4" id="KW-0808">Transferase</keyword>
<dbReference type="InterPro" id="IPR005467">
    <property type="entry name" value="His_kinase_dom"/>
</dbReference>
<reference evidence="10 11" key="1">
    <citation type="submission" date="2020-10" db="EMBL/GenBank/DDBJ databases">
        <title>Draft genome of Ramlibacter aquaticus LMG 30558.</title>
        <authorList>
            <person name="Props R."/>
        </authorList>
    </citation>
    <scope>NUCLEOTIDE SEQUENCE [LARGE SCALE GENOMIC DNA]</scope>
    <source>
        <strain evidence="10 11">LMG 30558</strain>
    </source>
</reference>
<dbReference type="InterPro" id="IPR050351">
    <property type="entry name" value="BphY/WalK/GraS-like"/>
</dbReference>
<dbReference type="Gene3D" id="3.30.450.20">
    <property type="entry name" value="PAS domain"/>
    <property type="match status" value="1"/>
</dbReference>
<evidence type="ECO:0000259" key="8">
    <source>
        <dbReference type="PROSITE" id="PS50109"/>
    </source>
</evidence>
<evidence type="ECO:0000256" key="3">
    <source>
        <dbReference type="ARBA" id="ARBA00022553"/>
    </source>
</evidence>
<evidence type="ECO:0000256" key="1">
    <source>
        <dbReference type="ARBA" id="ARBA00000085"/>
    </source>
</evidence>
<dbReference type="InterPro" id="IPR000014">
    <property type="entry name" value="PAS"/>
</dbReference>
<organism evidence="10 11">
    <name type="scientific">Ramlibacter aquaticus</name>
    <dbReference type="NCBI Taxonomy" id="2780094"/>
    <lineage>
        <taxon>Bacteria</taxon>
        <taxon>Pseudomonadati</taxon>
        <taxon>Pseudomonadota</taxon>
        <taxon>Betaproteobacteria</taxon>
        <taxon>Burkholderiales</taxon>
        <taxon>Comamonadaceae</taxon>
        <taxon>Ramlibacter</taxon>
    </lineage>
</organism>
<dbReference type="PROSITE" id="PS50112">
    <property type="entry name" value="PAS"/>
    <property type="match status" value="1"/>
</dbReference>
<name>A0ABR9SJV8_9BURK</name>
<proteinExistence type="predicted"/>
<dbReference type="Proteomes" id="UP000715965">
    <property type="component" value="Unassembled WGS sequence"/>
</dbReference>
<evidence type="ECO:0000256" key="6">
    <source>
        <dbReference type="ARBA" id="ARBA00023136"/>
    </source>
</evidence>
<feature type="domain" description="PAS" evidence="9">
    <location>
        <begin position="281"/>
        <end position="323"/>
    </location>
</feature>
<accession>A0ABR9SJV8</accession>
<comment type="caution">
    <text evidence="10">The sequence shown here is derived from an EMBL/GenBank/DDBJ whole genome shotgun (WGS) entry which is preliminary data.</text>
</comment>
<dbReference type="SMART" id="SM00091">
    <property type="entry name" value="PAS"/>
    <property type="match status" value="1"/>
</dbReference>
<dbReference type="SUPFAM" id="SSF55785">
    <property type="entry name" value="PYP-like sensor domain (PAS domain)"/>
    <property type="match status" value="1"/>
</dbReference>
<evidence type="ECO:0000256" key="2">
    <source>
        <dbReference type="ARBA" id="ARBA00012438"/>
    </source>
</evidence>
<feature type="transmembrane region" description="Helical" evidence="7">
    <location>
        <begin position="144"/>
        <end position="165"/>
    </location>
</feature>
<evidence type="ECO:0000256" key="4">
    <source>
        <dbReference type="ARBA" id="ARBA00022679"/>
    </source>
</evidence>
<dbReference type="PANTHER" id="PTHR42878:SF15">
    <property type="entry name" value="BACTERIOPHYTOCHROME"/>
    <property type="match status" value="1"/>
</dbReference>
<evidence type="ECO:0000313" key="11">
    <source>
        <dbReference type="Proteomes" id="UP000715965"/>
    </source>
</evidence>
<dbReference type="InterPro" id="IPR003594">
    <property type="entry name" value="HATPase_dom"/>
</dbReference>
<dbReference type="InterPro" id="IPR036097">
    <property type="entry name" value="HisK_dim/P_sf"/>
</dbReference>
<dbReference type="Pfam" id="PF17159">
    <property type="entry name" value="MASE3"/>
    <property type="match status" value="1"/>
</dbReference>
<evidence type="ECO:0000259" key="9">
    <source>
        <dbReference type="PROSITE" id="PS50112"/>
    </source>
</evidence>
<feature type="transmembrane region" description="Helical" evidence="7">
    <location>
        <begin position="112"/>
        <end position="132"/>
    </location>
</feature>